<proteinExistence type="predicted"/>
<dbReference type="EMBL" id="JAPXFL010000004">
    <property type="protein sequence ID" value="KAK9508083.1"/>
    <property type="molecule type" value="Genomic_DNA"/>
</dbReference>
<dbReference type="InterPro" id="IPR011992">
    <property type="entry name" value="EF-hand-dom_pair"/>
</dbReference>
<feature type="compositionally biased region" description="Basic and acidic residues" evidence="6">
    <location>
        <begin position="85"/>
        <end position="96"/>
    </location>
</feature>
<dbReference type="SUPFAM" id="SSF47473">
    <property type="entry name" value="EF-hand"/>
    <property type="match status" value="1"/>
</dbReference>
<dbReference type="Pfam" id="PF13499">
    <property type="entry name" value="EF-hand_7"/>
    <property type="match status" value="1"/>
</dbReference>
<evidence type="ECO:0000256" key="2">
    <source>
        <dbReference type="ARBA" id="ARBA00022490"/>
    </source>
</evidence>
<dbReference type="InterPro" id="IPR002048">
    <property type="entry name" value="EF_hand_dom"/>
</dbReference>
<organism evidence="8 9">
    <name type="scientific">Rhynocoris fuscipes</name>
    <dbReference type="NCBI Taxonomy" id="488301"/>
    <lineage>
        <taxon>Eukaryota</taxon>
        <taxon>Metazoa</taxon>
        <taxon>Ecdysozoa</taxon>
        <taxon>Arthropoda</taxon>
        <taxon>Hexapoda</taxon>
        <taxon>Insecta</taxon>
        <taxon>Pterygota</taxon>
        <taxon>Neoptera</taxon>
        <taxon>Paraneoptera</taxon>
        <taxon>Hemiptera</taxon>
        <taxon>Heteroptera</taxon>
        <taxon>Panheteroptera</taxon>
        <taxon>Cimicomorpha</taxon>
        <taxon>Reduviidae</taxon>
        <taxon>Harpactorinae</taxon>
        <taxon>Harpactorini</taxon>
        <taxon>Rhynocoris</taxon>
    </lineage>
</organism>
<feature type="domain" description="EF-hand" evidence="7">
    <location>
        <begin position="8"/>
        <end position="43"/>
    </location>
</feature>
<evidence type="ECO:0000256" key="4">
    <source>
        <dbReference type="ARBA" id="ARBA00023212"/>
    </source>
</evidence>
<keyword evidence="9" id="KW-1185">Reference proteome</keyword>
<comment type="subcellular location">
    <subcellularLocation>
        <location evidence="1">Cytoplasm</location>
        <location evidence="1">Cytoskeleton</location>
        <location evidence="1">Microtubule organizing center</location>
        <location evidence="1">Centrosome</location>
    </subcellularLocation>
</comment>
<dbReference type="GO" id="GO:0034454">
    <property type="term" value="P:microtubule anchoring at centrosome"/>
    <property type="evidence" value="ECO:0007669"/>
    <property type="project" value="TreeGrafter"/>
</dbReference>
<dbReference type="GO" id="GO:0005509">
    <property type="term" value="F:calcium ion binding"/>
    <property type="evidence" value="ECO:0007669"/>
    <property type="project" value="InterPro"/>
</dbReference>
<feature type="domain" description="EF-hand" evidence="7">
    <location>
        <begin position="220"/>
        <end position="255"/>
    </location>
</feature>
<keyword evidence="2" id="KW-0963">Cytoplasm</keyword>
<name>A0AAW1DFY4_9HEMI</name>
<feature type="coiled-coil region" evidence="5">
    <location>
        <begin position="440"/>
        <end position="481"/>
    </location>
</feature>
<keyword evidence="3" id="KW-0597">Phosphoprotein</keyword>
<feature type="coiled-coil region" evidence="5">
    <location>
        <begin position="292"/>
        <end position="405"/>
    </location>
</feature>
<keyword evidence="5" id="KW-0175">Coiled coil</keyword>
<feature type="coiled-coil region" evidence="5">
    <location>
        <begin position="832"/>
        <end position="913"/>
    </location>
</feature>
<feature type="region of interest" description="Disordered" evidence="6">
    <location>
        <begin position="82"/>
        <end position="138"/>
    </location>
</feature>
<evidence type="ECO:0000256" key="3">
    <source>
        <dbReference type="ARBA" id="ARBA00022553"/>
    </source>
</evidence>
<dbReference type="Gene3D" id="1.10.238.10">
    <property type="entry name" value="EF-hand"/>
    <property type="match status" value="1"/>
</dbReference>
<feature type="domain" description="EF-hand" evidence="7">
    <location>
        <begin position="183"/>
        <end position="218"/>
    </location>
</feature>
<evidence type="ECO:0000313" key="8">
    <source>
        <dbReference type="EMBL" id="KAK9508083.1"/>
    </source>
</evidence>
<evidence type="ECO:0000256" key="5">
    <source>
        <dbReference type="SAM" id="Coils"/>
    </source>
</evidence>
<feature type="compositionally biased region" description="Polar residues" evidence="6">
    <location>
        <begin position="117"/>
        <end position="138"/>
    </location>
</feature>
<dbReference type="SMART" id="SM00054">
    <property type="entry name" value="EFh"/>
    <property type="match status" value="3"/>
</dbReference>
<evidence type="ECO:0000256" key="6">
    <source>
        <dbReference type="SAM" id="MobiDB-lite"/>
    </source>
</evidence>
<feature type="coiled-coil region" evidence="5">
    <location>
        <begin position="573"/>
        <end position="600"/>
    </location>
</feature>
<evidence type="ECO:0000256" key="1">
    <source>
        <dbReference type="ARBA" id="ARBA00004300"/>
    </source>
</evidence>
<dbReference type="PANTHER" id="PTHR18905">
    <property type="entry name" value="NINEIN"/>
    <property type="match status" value="1"/>
</dbReference>
<protein>
    <recommendedName>
        <fullName evidence="7">EF-hand domain-containing protein</fullName>
    </recommendedName>
</protein>
<gene>
    <name evidence="8" type="ORF">O3M35_007825</name>
</gene>
<feature type="coiled-coil region" evidence="5">
    <location>
        <begin position="664"/>
        <end position="691"/>
    </location>
</feature>
<dbReference type="AlphaFoldDB" id="A0AAW1DFY4"/>
<dbReference type="PANTHER" id="PTHR18905:SF13">
    <property type="entry name" value="NON-CENTROSOMAL MICROTUBULE ARRAY"/>
    <property type="match status" value="1"/>
</dbReference>
<accession>A0AAW1DFY4</accession>
<dbReference type="Proteomes" id="UP001461498">
    <property type="component" value="Unassembled WGS sequence"/>
</dbReference>
<dbReference type="GO" id="GO:0005813">
    <property type="term" value="C:centrosome"/>
    <property type="evidence" value="ECO:0007669"/>
    <property type="project" value="UniProtKB-SubCell"/>
</dbReference>
<keyword evidence="4" id="KW-0206">Cytoskeleton</keyword>
<evidence type="ECO:0000313" key="9">
    <source>
        <dbReference type="Proteomes" id="UP001461498"/>
    </source>
</evidence>
<reference evidence="8 9" key="1">
    <citation type="submission" date="2022-12" db="EMBL/GenBank/DDBJ databases">
        <title>Chromosome-level genome assembly of true bugs.</title>
        <authorList>
            <person name="Ma L."/>
            <person name="Li H."/>
        </authorList>
    </citation>
    <scope>NUCLEOTIDE SEQUENCE [LARGE SCALE GENOMIC DNA]</scope>
    <source>
        <strain evidence="8">Lab_2022b</strain>
    </source>
</reference>
<evidence type="ECO:0000259" key="7">
    <source>
        <dbReference type="PROSITE" id="PS50222"/>
    </source>
</evidence>
<feature type="coiled-coil region" evidence="5">
    <location>
        <begin position="768"/>
        <end position="802"/>
    </location>
</feature>
<dbReference type="PROSITE" id="PS50222">
    <property type="entry name" value="EF_HAND_2"/>
    <property type="match status" value="3"/>
</dbReference>
<comment type="caution">
    <text evidence="8">The sequence shown here is derived from an EMBL/GenBank/DDBJ whole genome shotgun (WGS) entry which is preliminary data.</text>
</comment>
<feature type="coiled-coil region" evidence="5">
    <location>
        <begin position="973"/>
        <end position="1105"/>
    </location>
</feature>
<sequence>MESLPRDPYERQLLEVFKSCDRDGKGLLNNEGLSRLCELLHLEDGREELISCLLPNGSNSSVPSVSFTKFRDALLALLGGVSKNKSREPSPDREVSPKYVYGQKKYGRRSRPESIEQLDSSVSDDVSTNGEDSTKIPSLRTTSLNNLCSSPELIAAGDTQVSGNIHIDCDNESIIINKECEDSGETELRNAWERLGVGRDGFLHPNELAMVCAAVGMDTMAEQVVAQVFSTLKTDDEGRISFEEFLELFRSRTRVPSPQSVDHTSNQYIKLPHIMDLCDINGLSAARILQEYQVAKAHLEAVTEERDKLRADLADANHRASLLALEVDEHHAKIEKASRAQVELREQKHQEEIKELKRQMALDKEQLLITNQKLEKSLAQHVEELSKLTADFTTLKKDYELLEKENHILTSKLTESNLAKQEFQGQLECMEALHQRVLELESLNELSSNLKEKINILQVENTQLRDKNDELTTQLEALVTKANQRREADFTDYGGGTKRRGKSPELFNETRLGKVRRCCTETDLSTSHSHQILLRSGSVDNSDIVLEDDTVLFSTSPTVPGNYLEEDGAEWVGKSYKEDVQKMKARIAELEARIDQYQMKEWLTKTNIKDGDSFDSYLSTGSTQVTSASCEMSPAADISYCNTPEKSLVESVLTETSVQTESPVANLERHCHELESELERVREKIVTILTERKACTEENCALKLKLHNIMKHTSQLDEGLLNEMVSLSNHTNINEISSTKSINNSLKCLDSALNEESAHEKHMECLNCLKIKSETENLNLEINRLNEEKDALTKRCGELETSLELMRIEYEKTEDYWESKLEEERRLFELDQQQSDEKFAELEAKIQEYSAELSAEESRRPVLPPIEEDFLERQFTDLEEEFRTYRLESSREIAEKELEIKQLKETIDILKSSRVIDVKDEEVQTNSLETTKYASKFKHTTTSSSKDMRYPRQRYEICWCGRGKIQDKMKSEIENLVQRKHVLINQITNLQANAQLANPRLENIQIFQSLSNRLRQQEIRCRDLQNALKQQNKQTEQIIQKAWERHKTDLATIQQSLVVTQEKLNQQTKSTKQQLERLAMADGLVKDLVQENSHLAATVASLERRYHSVSNSALSNSL</sequence>